<dbReference type="AlphaFoldDB" id="A0A017S7P9"/>
<keyword evidence="1" id="KW-0472">Membrane</keyword>
<dbReference type="RefSeq" id="XP_040636670.1">
    <property type="nucleotide sequence ID" value="XM_040785839.1"/>
</dbReference>
<evidence type="ECO:0000259" key="2">
    <source>
        <dbReference type="Pfam" id="PF24800"/>
    </source>
</evidence>
<dbReference type="Pfam" id="PF24800">
    <property type="entry name" value="DUF7702"/>
    <property type="match status" value="1"/>
</dbReference>
<feature type="transmembrane region" description="Helical" evidence="1">
    <location>
        <begin position="145"/>
        <end position="167"/>
    </location>
</feature>
<keyword evidence="4" id="KW-1185">Reference proteome</keyword>
<proteinExistence type="predicted"/>
<feature type="transmembrane region" description="Helical" evidence="1">
    <location>
        <begin position="179"/>
        <end position="199"/>
    </location>
</feature>
<gene>
    <name evidence="3" type="ORF">EURHEDRAFT_505543</name>
</gene>
<evidence type="ECO:0000313" key="4">
    <source>
        <dbReference type="Proteomes" id="UP000019804"/>
    </source>
</evidence>
<accession>A0A017S7P9</accession>
<protein>
    <recommendedName>
        <fullName evidence="2">DUF7702 domain-containing protein</fullName>
    </recommendedName>
</protein>
<dbReference type="EMBL" id="KK088434">
    <property type="protein sequence ID" value="EYE92982.1"/>
    <property type="molecule type" value="Genomic_DNA"/>
</dbReference>
<dbReference type="Proteomes" id="UP000019804">
    <property type="component" value="Unassembled WGS sequence"/>
</dbReference>
<reference evidence="4" key="1">
    <citation type="journal article" date="2014" name="Nat. Commun.">
        <title>Genomic adaptations of the halophilic Dead Sea filamentous fungus Eurotium rubrum.</title>
        <authorList>
            <person name="Kis-Papo T."/>
            <person name="Weig A.R."/>
            <person name="Riley R."/>
            <person name="Persoh D."/>
            <person name="Salamov A."/>
            <person name="Sun H."/>
            <person name="Lipzen A."/>
            <person name="Wasser S.P."/>
            <person name="Rambold G."/>
            <person name="Grigoriev I.V."/>
            <person name="Nevo E."/>
        </authorList>
    </citation>
    <scope>NUCLEOTIDE SEQUENCE [LARGE SCALE GENOMIC DNA]</scope>
    <source>
        <strain evidence="4">CBS 135680</strain>
    </source>
</reference>
<feature type="transmembrane region" description="Helical" evidence="1">
    <location>
        <begin position="41"/>
        <end position="63"/>
    </location>
</feature>
<dbReference type="OrthoDB" id="2560628at2759"/>
<dbReference type="InterPro" id="IPR056119">
    <property type="entry name" value="DUF7702"/>
</dbReference>
<evidence type="ECO:0000313" key="3">
    <source>
        <dbReference type="EMBL" id="EYE92982.1"/>
    </source>
</evidence>
<dbReference type="PANTHER" id="PTHR42109">
    <property type="entry name" value="UNPLACED GENOMIC SCAFFOLD UM_SCAF_CONTIG_1.265, WHOLE GENOME SHOTGUN SEQUENCE"/>
    <property type="match status" value="1"/>
</dbReference>
<feature type="domain" description="DUF7702" evidence="2">
    <location>
        <begin position="3"/>
        <end position="242"/>
    </location>
</feature>
<name>A0A017S7P9_ASPRC</name>
<evidence type="ECO:0000256" key="1">
    <source>
        <dbReference type="SAM" id="Phobius"/>
    </source>
</evidence>
<feature type="transmembrane region" description="Helical" evidence="1">
    <location>
        <begin position="219"/>
        <end position="243"/>
    </location>
</feature>
<dbReference type="HOGENOM" id="CLU_1041999_0_0_1"/>
<feature type="transmembrane region" description="Helical" evidence="1">
    <location>
        <begin position="6"/>
        <end position="29"/>
    </location>
</feature>
<sequence length="267" mass="28963">MFTLRDAIFLIELAFYCPIPPVVIFILLIHGGKKPYTWRPILIPLFILSGLRITSASLGLAAINPDKSNLLPTATLLDTIGLAPVLFLLIGILVRANAPLRKGLSIWIFLPFQLSIIAATIMTAYGGRGLYTTDQHQTKDLTLMRAGICISIAIFAITVLLSVITLFKVQGGYGNERAAAVCAVLSIPFMSVRLAFSAGSLFSGDGSVLDPMAEDDTGVWLHLFMVIVMEYAVVLSATAVALGSRRVVLVEKKDDGLEKEIEVQTWI</sequence>
<keyword evidence="1" id="KW-1133">Transmembrane helix</keyword>
<dbReference type="GeneID" id="63700963"/>
<feature type="transmembrane region" description="Helical" evidence="1">
    <location>
        <begin position="106"/>
        <end position="125"/>
    </location>
</feature>
<dbReference type="PANTHER" id="PTHR42109:SF2">
    <property type="entry name" value="INTEGRAL MEMBRANE PROTEIN"/>
    <property type="match status" value="1"/>
</dbReference>
<keyword evidence="1" id="KW-0812">Transmembrane</keyword>
<organism evidence="3 4">
    <name type="scientific">Aspergillus ruber (strain CBS 135680)</name>
    <dbReference type="NCBI Taxonomy" id="1388766"/>
    <lineage>
        <taxon>Eukaryota</taxon>
        <taxon>Fungi</taxon>
        <taxon>Dikarya</taxon>
        <taxon>Ascomycota</taxon>
        <taxon>Pezizomycotina</taxon>
        <taxon>Eurotiomycetes</taxon>
        <taxon>Eurotiomycetidae</taxon>
        <taxon>Eurotiales</taxon>
        <taxon>Aspergillaceae</taxon>
        <taxon>Aspergillus</taxon>
        <taxon>Aspergillus subgen. Aspergillus</taxon>
    </lineage>
</organism>
<feature type="transmembrane region" description="Helical" evidence="1">
    <location>
        <begin position="75"/>
        <end position="94"/>
    </location>
</feature>